<organism evidence="1">
    <name type="scientific">marine metagenome</name>
    <dbReference type="NCBI Taxonomy" id="408172"/>
    <lineage>
        <taxon>unclassified sequences</taxon>
        <taxon>metagenomes</taxon>
        <taxon>ecological metagenomes</taxon>
    </lineage>
</organism>
<accession>A0A382EAN1</accession>
<name>A0A382EAN1_9ZZZZ</name>
<dbReference type="AlphaFoldDB" id="A0A382EAN1"/>
<evidence type="ECO:0008006" key="2">
    <source>
        <dbReference type="Google" id="ProtNLM"/>
    </source>
</evidence>
<evidence type="ECO:0000313" key="1">
    <source>
        <dbReference type="EMBL" id="SVB47392.1"/>
    </source>
</evidence>
<reference evidence="1" key="1">
    <citation type="submission" date="2018-05" db="EMBL/GenBank/DDBJ databases">
        <authorList>
            <person name="Lanie J.A."/>
            <person name="Ng W.-L."/>
            <person name="Kazmierczak K.M."/>
            <person name="Andrzejewski T.M."/>
            <person name="Davidsen T.M."/>
            <person name="Wayne K.J."/>
            <person name="Tettelin H."/>
            <person name="Glass J.I."/>
            <person name="Rusch D."/>
            <person name="Podicherti R."/>
            <person name="Tsui H.-C.T."/>
            <person name="Winkler M.E."/>
        </authorList>
    </citation>
    <scope>NUCLEOTIDE SEQUENCE</scope>
</reference>
<protein>
    <recommendedName>
        <fullName evidence="2">Guanylate cyclase domain-containing protein</fullName>
    </recommendedName>
</protein>
<proteinExistence type="predicted"/>
<feature type="non-terminal residue" evidence="1">
    <location>
        <position position="33"/>
    </location>
</feature>
<sequence>MPDKPQIERKLAAIMFTDIAGYTEQMSKDEDKA</sequence>
<dbReference type="EMBL" id="UINC01043403">
    <property type="protein sequence ID" value="SVB47392.1"/>
    <property type="molecule type" value="Genomic_DNA"/>
</dbReference>
<gene>
    <name evidence="1" type="ORF">METZ01_LOCUS200246</name>
</gene>